<feature type="transmembrane region" description="Helical" evidence="2">
    <location>
        <begin position="607"/>
        <end position="630"/>
    </location>
</feature>
<evidence type="ECO:0000256" key="2">
    <source>
        <dbReference type="SAM" id="Phobius"/>
    </source>
</evidence>
<dbReference type="Gene3D" id="2.60.120.200">
    <property type="match status" value="1"/>
</dbReference>
<dbReference type="PANTHER" id="PTHR38121">
    <property type="entry name" value="GH16 DOMAIN-CONTAINING PROTEIN"/>
    <property type="match status" value="1"/>
</dbReference>
<keyword evidence="3" id="KW-0732">Signal</keyword>
<feature type="compositionally biased region" description="Low complexity" evidence="1">
    <location>
        <begin position="411"/>
        <end position="426"/>
    </location>
</feature>
<feature type="transmembrane region" description="Helical" evidence="2">
    <location>
        <begin position="693"/>
        <end position="710"/>
    </location>
</feature>
<dbReference type="CDD" id="cd00413">
    <property type="entry name" value="Glyco_hydrolase_16"/>
    <property type="match status" value="1"/>
</dbReference>
<evidence type="ECO:0000313" key="4">
    <source>
        <dbReference type="EMBL" id="CAF9928126.1"/>
    </source>
</evidence>
<dbReference type="Proteomes" id="UP000664534">
    <property type="component" value="Unassembled WGS sequence"/>
</dbReference>
<dbReference type="InterPro" id="IPR013320">
    <property type="entry name" value="ConA-like_dom_sf"/>
</dbReference>
<dbReference type="SUPFAM" id="SSF49899">
    <property type="entry name" value="Concanavalin A-like lectins/glucanases"/>
    <property type="match status" value="1"/>
</dbReference>
<feature type="compositionally biased region" description="Polar residues" evidence="1">
    <location>
        <begin position="510"/>
        <end position="521"/>
    </location>
</feature>
<feature type="transmembrane region" description="Helical" evidence="2">
    <location>
        <begin position="340"/>
        <end position="361"/>
    </location>
</feature>
<comment type="caution">
    <text evidence="4">The sequence shown here is derived from an EMBL/GenBank/DDBJ whole genome shotgun (WGS) entry which is preliminary data.</text>
</comment>
<dbReference type="PANTHER" id="PTHR38121:SF2">
    <property type="entry name" value="ACYLTRANSFERASE 3 DOMAIN-CONTAINING PROTEIN"/>
    <property type="match status" value="1"/>
</dbReference>
<feature type="compositionally biased region" description="Basic and acidic residues" evidence="1">
    <location>
        <begin position="454"/>
        <end position="492"/>
    </location>
</feature>
<evidence type="ECO:0000256" key="3">
    <source>
        <dbReference type="SAM" id="SignalP"/>
    </source>
</evidence>
<feature type="compositionally biased region" description="Basic and acidic residues" evidence="1">
    <location>
        <begin position="525"/>
        <end position="543"/>
    </location>
</feature>
<dbReference type="AlphaFoldDB" id="A0A8H3FP27"/>
<protein>
    <recommendedName>
        <fullName evidence="6">GH16 domain-containing protein</fullName>
    </recommendedName>
</protein>
<reference evidence="4" key="1">
    <citation type="submission" date="2021-03" db="EMBL/GenBank/DDBJ databases">
        <authorList>
            <person name="Tagirdzhanova G."/>
        </authorList>
    </citation>
    <scope>NUCLEOTIDE SEQUENCE</scope>
</reference>
<feature type="compositionally biased region" description="Polar residues" evidence="1">
    <location>
        <begin position="385"/>
        <end position="394"/>
    </location>
</feature>
<feature type="region of interest" description="Disordered" evidence="1">
    <location>
        <begin position="374"/>
        <end position="563"/>
    </location>
</feature>
<evidence type="ECO:0008006" key="6">
    <source>
        <dbReference type="Google" id="ProtNLM"/>
    </source>
</evidence>
<keyword evidence="2" id="KW-0812">Transmembrane</keyword>
<feature type="signal peptide" evidence="3">
    <location>
        <begin position="1"/>
        <end position="25"/>
    </location>
</feature>
<evidence type="ECO:0000313" key="5">
    <source>
        <dbReference type="Proteomes" id="UP000664534"/>
    </source>
</evidence>
<keyword evidence="2" id="KW-0472">Membrane</keyword>
<dbReference type="OrthoDB" id="25131at2759"/>
<name>A0A8H3FP27_9LECA</name>
<proteinExistence type="predicted"/>
<sequence length="716" mass="78787">MANGGAEVMLSVGIFTFILAVKATANSITTNCSCGYYDATAATLWTESIIVYFNETDYTPIPDFIEESYSHKYEKGWNTRFRTGADISNVNFTNSTSPKNSTSLELKVSPYTSDHLVVGSSVRTSRRDIQYGSFISLLRSPGKSAGGGGSVLSFAVEYNSSQSISTNLQNTNVPSTAYVSTLANEESPDTNIIDYSSLTNGSFGNDILSPWDFTEYRLEWTKDEVKFFIGDIVARSISRSQKEDLLSVPSSLYLRHWSNGLAIGSQGPPNQSTVANVGYARFFFNSSLMTDGDHASFDSRCRTSAACSVADLALRGSSVCLEKSTEKWKQLPTDRPRKKAAIWLSVASISMTALLLLNPILKRVRERLNPVQEIEMTPQARKESMSLTHSTPESPTELPVDVPTPVRTESSIDSSIPSGSKSPTKTAETHTPFRPSSKIENVESSRTFRRRSTFHVDRPSGKDESRGESDSEPTQKHSDGHISWKSDSEPKQKHFKKHVSWISVGWGENADQSRPTSSTNIGKIPEAKSRGESDGEPSPEHSNKHMSWNSLGRGENADQSRPTSSIVLGEIPEEAALEIPQAKSEPTLNITDASLNLPEAQKRIDHLAGLVVVSCLLVTAVNFILTFISGDHIPGGFAHYRGEALSRKTTAPFLESPIWIGPFLLTSARFLVTDYLRTGHLQVVAEKATKRSFRLILPIIVMVMLEYFFIDCNATK</sequence>
<gene>
    <name evidence="4" type="ORF">IMSHALPRED_007393</name>
</gene>
<accession>A0A8H3FP27</accession>
<feature type="chain" id="PRO_5034930497" description="GH16 domain-containing protein" evidence="3">
    <location>
        <begin position="26"/>
        <end position="716"/>
    </location>
</feature>
<dbReference type="EMBL" id="CAJPDT010000048">
    <property type="protein sequence ID" value="CAF9928126.1"/>
    <property type="molecule type" value="Genomic_DNA"/>
</dbReference>
<keyword evidence="2" id="KW-1133">Transmembrane helix</keyword>
<feature type="transmembrane region" description="Helical" evidence="2">
    <location>
        <begin position="650"/>
        <end position="672"/>
    </location>
</feature>
<evidence type="ECO:0000256" key="1">
    <source>
        <dbReference type="SAM" id="MobiDB-lite"/>
    </source>
</evidence>
<organism evidence="4 5">
    <name type="scientific">Imshaugia aleurites</name>
    <dbReference type="NCBI Taxonomy" id="172621"/>
    <lineage>
        <taxon>Eukaryota</taxon>
        <taxon>Fungi</taxon>
        <taxon>Dikarya</taxon>
        <taxon>Ascomycota</taxon>
        <taxon>Pezizomycotina</taxon>
        <taxon>Lecanoromycetes</taxon>
        <taxon>OSLEUM clade</taxon>
        <taxon>Lecanoromycetidae</taxon>
        <taxon>Lecanorales</taxon>
        <taxon>Lecanorineae</taxon>
        <taxon>Parmeliaceae</taxon>
        <taxon>Imshaugia</taxon>
    </lineage>
</organism>
<keyword evidence="5" id="KW-1185">Reference proteome</keyword>